<dbReference type="Gene3D" id="2.60.40.420">
    <property type="entry name" value="Cupredoxins - blue copper proteins"/>
    <property type="match status" value="1"/>
</dbReference>
<evidence type="ECO:0008006" key="4">
    <source>
        <dbReference type="Google" id="ProtNLM"/>
    </source>
</evidence>
<accession>A0A5N5F662</accession>
<dbReference type="PANTHER" id="PTHR34052">
    <property type="entry name" value="GLYCINE-RICH PROTEIN-LIKE"/>
    <property type="match status" value="1"/>
</dbReference>
<gene>
    <name evidence="2" type="ORF">D8674_000491</name>
</gene>
<dbReference type="SUPFAM" id="SSF49503">
    <property type="entry name" value="Cupredoxins"/>
    <property type="match status" value="1"/>
</dbReference>
<evidence type="ECO:0000256" key="1">
    <source>
        <dbReference type="SAM" id="SignalP"/>
    </source>
</evidence>
<reference evidence="2 3" key="1">
    <citation type="submission" date="2019-09" db="EMBL/GenBank/DDBJ databases">
        <authorList>
            <person name="Ou C."/>
        </authorList>
    </citation>
    <scope>NUCLEOTIDE SEQUENCE [LARGE SCALE GENOMIC DNA]</scope>
    <source>
        <strain evidence="2">S2</strain>
        <tissue evidence="2">Leaf</tissue>
    </source>
</reference>
<feature type="chain" id="PRO_5024328977" description="Phytocyanin domain-containing protein" evidence="1">
    <location>
        <begin position="25"/>
        <end position="155"/>
    </location>
</feature>
<comment type="caution">
    <text evidence="2">The sequence shown here is derived from an EMBL/GenBank/DDBJ whole genome shotgun (WGS) entry which is preliminary data.</text>
</comment>
<proteinExistence type="predicted"/>
<organism evidence="2 3">
    <name type="scientific">Pyrus ussuriensis x Pyrus communis</name>
    <dbReference type="NCBI Taxonomy" id="2448454"/>
    <lineage>
        <taxon>Eukaryota</taxon>
        <taxon>Viridiplantae</taxon>
        <taxon>Streptophyta</taxon>
        <taxon>Embryophyta</taxon>
        <taxon>Tracheophyta</taxon>
        <taxon>Spermatophyta</taxon>
        <taxon>Magnoliopsida</taxon>
        <taxon>eudicotyledons</taxon>
        <taxon>Gunneridae</taxon>
        <taxon>Pentapetalae</taxon>
        <taxon>rosids</taxon>
        <taxon>fabids</taxon>
        <taxon>Rosales</taxon>
        <taxon>Rosaceae</taxon>
        <taxon>Amygdaloideae</taxon>
        <taxon>Maleae</taxon>
        <taxon>Pyrus</taxon>
    </lineage>
</organism>
<keyword evidence="3" id="KW-1185">Reference proteome</keyword>
<name>A0A5N5F662_9ROSA</name>
<evidence type="ECO:0000313" key="2">
    <source>
        <dbReference type="EMBL" id="KAB2597571.1"/>
    </source>
</evidence>
<dbReference type="EMBL" id="SMOL01000768">
    <property type="protein sequence ID" value="KAB2597571.1"/>
    <property type="molecule type" value="Genomic_DNA"/>
</dbReference>
<dbReference type="InterPro" id="IPR008972">
    <property type="entry name" value="Cupredoxin"/>
</dbReference>
<protein>
    <recommendedName>
        <fullName evidence="4">Phytocyanin domain-containing protein</fullName>
    </recommendedName>
</protein>
<dbReference type="PANTHER" id="PTHR34052:SF1">
    <property type="entry name" value="OS06G0216700 PROTEIN"/>
    <property type="match status" value="1"/>
</dbReference>
<dbReference type="AlphaFoldDB" id="A0A5N5F662"/>
<keyword evidence="1" id="KW-0732">Signal</keyword>
<dbReference type="OrthoDB" id="1839683at2759"/>
<reference evidence="2 3" key="3">
    <citation type="submission" date="2019-11" db="EMBL/GenBank/DDBJ databases">
        <title>A de novo genome assembly of a pear dwarfing rootstock.</title>
        <authorList>
            <person name="Wang F."/>
            <person name="Wang J."/>
            <person name="Li S."/>
            <person name="Zhang Y."/>
            <person name="Fang M."/>
            <person name="Ma L."/>
            <person name="Zhao Y."/>
            <person name="Jiang S."/>
        </authorList>
    </citation>
    <scope>NUCLEOTIDE SEQUENCE [LARGE SCALE GENOMIC DNA]</scope>
    <source>
        <strain evidence="2">S2</strain>
        <tissue evidence="2">Leaf</tissue>
    </source>
</reference>
<feature type="signal peptide" evidence="1">
    <location>
        <begin position="1"/>
        <end position="24"/>
    </location>
</feature>
<dbReference type="Proteomes" id="UP000327157">
    <property type="component" value="Chromosome 1"/>
</dbReference>
<evidence type="ECO:0000313" key="3">
    <source>
        <dbReference type="Proteomes" id="UP000327157"/>
    </source>
</evidence>
<reference evidence="3" key="2">
    <citation type="submission" date="2019-10" db="EMBL/GenBank/DDBJ databases">
        <title>A de novo genome assembly of a pear dwarfing rootstock.</title>
        <authorList>
            <person name="Wang F."/>
            <person name="Wang J."/>
            <person name="Li S."/>
            <person name="Zhang Y."/>
            <person name="Fang M."/>
            <person name="Ma L."/>
            <person name="Zhao Y."/>
            <person name="Jiang S."/>
        </authorList>
    </citation>
    <scope>NUCLEOTIDE SEQUENCE [LARGE SCALE GENOMIC DNA]</scope>
</reference>
<sequence>MSSSFAQITLAMVLIASMLAVSTANKHWQYTNYTGWGFNNGSYHLNKTKGPNKIVVDWALKNGPIYIKDTLVFKYEPPSDTIRPHSIYLFQDFQSFLNCDLSRARMVGNQTQGGEDGFEFVLQRWRPYYLACGEHDGLHCKDGLMRFPVFPMFHG</sequence>